<organism evidence="2 3">
    <name type="scientific">Streptomyces phage Muntaha</name>
    <dbReference type="NCBI Taxonomy" id="2713269"/>
    <lineage>
        <taxon>Viruses</taxon>
        <taxon>Duplodnaviria</taxon>
        <taxon>Heunggongvirae</taxon>
        <taxon>Uroviricota</taxon>
        <taxon>Caudoviricetes</taxon>
        <taxon>Stanwilliamsviridae</taxon>
        <taxon>Loccivirinae</taxon>
        <taxon>Wakandavirus</taxon>
        <taxon>Wakandavirus muntaha</taxon>
    </lineage>
</organism>
<dbReference type="KEGG" id="vg:77928329"/>
<keyword evidence="3" id="KW-1185">Reference proteome</keyword>
<feature type="compositionally biased region" description="Basic and acidic residues" evidence="1">
    <location>
        <begin position="1"/>
        <end position="19"/>
    </location>
</feature>
<proteinExistence type="predicted"/>
<sequence length="43" mass="5295">MMAENEADKRYEHVLELRRGSRAQPIPSKKKYKRKQKHRNKEE</sequence>
<feature type="compositionally biased region" description="Basic residues" evidence="1">
    <location>
        <begin position="28"/>
        <end position="43"/>
    </location>
</feature>
<dbReference type="Proteomes" id="UP000503454">
    <property type="component" value="Segment"/>
</dbReference>
<feature type="region of interest" description="Disordered" evidence="1">
    <location>
        <begin position="1"/>
        <end position="43"/>
    </location>
</feature>
<name>A0A6G8R3J9_9CAUD</name>
<dbReference type="RefSeq" id="YP_010652509.1">
    <property type="nucleotide sequence ID" value="NC_070786.1"/>
</dbReference>
<evidence type="ECO:0000313" key="2">
    <source>
        <dbReference type="EMBL" id="QIN94753.1"/>
    </source>
</evidence>
<evidence type="ECO:0000256" key="1">
    <source>
        <dbReference type="SAM" id="MobiDB-lite"/>
    </source>
</evidence>
<reference evidence="2 3" key="1">
    <citation type="submission" date="2020-02" db="EMBL/GenBank/DDBJ databases">
        <authorList>
            <person name="Yaqubi I.B."/>
            <person name="Almaguer A.N."/>
            <person name="Torres S.A."/>
            <person name="Nayek S."/>
            <person name="Bhuiyan S."/>
            <person name="Hughes L.E."/>
            <person name="Garlena R.A."/>
            <person name="Russell D.A."/>
            <person name="Pope W.H."/>
            <person name="Jacobs-Sera D."/>
            <person name="Hatfull G.F."/>
        </authorList>
    </citation>
    <scope>NUCLEOTIDE SEQUENCE [LARGE SCALE GENOMIC DNA]</scope>
</reference>
<dbReference type="EMBL" id="MT024872">
    <property type="protein sequence ID" value="QIN94753.1"/>
    <property type="molecule type" value="Genomic_DNA"/>
</dbReference>
<accession>A0A6G8R3J9</accession>
<dbReference type="GeneID" id="77928329"/>
<protein>
    <submittedName>
        <fullName evidence="2">Uncharacterized protein</fullName>
    </submittedName>
</protein>
<evidence type="ECO:0000313" key="3">
    <source>
        <dbReference type="Proteomes" id="UP000503454"/>
    </source>
</evidence>
<gene>
    <name evidence="2" type="primary">230</name>
    <name evidence="2" type="ORF">SEA_MUNTAHA_230</name>
</gene>